<dbReference type="GO" id="GO:0007165">
    <property type="term" value="P:signal transduction"/>
    <property type="evidence" value="ECO:0007669"/>
    <property type="project" value="TreeGrafter"/>
</dbReference>
<dbReference type="InterPro" id="IPR029045">
    <property type="entry name" value="ClpP/crotonase-like_dom_sf"/>
</dbReference>
<dbReference type="Gene3D" id="3.30.750.44">
    <property type="match status" value="1"/>
</dbReference>
<dbReference type="Proteomes" id="UP000242497">
    <property type="component" value="Unassembled WGS sequence"/>
</dbReference>
<dbReference type="AlphaFoldDB" id="A0A1M6SYN7"/>
<evidence type="ECO:0000256" key="5">
    <source>
        <dbReference type="RuleBase" id="RU004404"/>
    </source>
</evidence>
<dbReference type="SMART" id="SM00245">
    <property type="entry name" value="TSPc"/>
    <property type="match status" value="1"/>
</dbReference>
<evidence type="ECO:0000313" key="7">
    <source>
        <dbReference type="EMBL" id="SHK49777.1"/>
    </source>
</evidence>
<dbReference type="FunFam" id="2.30.42.10:FF:000063">
    <property type="entry name" value="Peptidase, S41 family"/>
    <property type="match status" value="1"/>
</dbReference>
<dbReference type="Gene3D" id="2.30.42.10">
    <property type="match status" value="1"/>
</dbReference>
<dbReference type="InterPro" id="IPR055210">
    <property type="entry name" value="CtpA/B_N"/>
</dbReference>
<keyword evidence="4 5" id="KW-0720">Serine protease</keyword>
<dbReference type="PANTHER" id="PTHR32060">
    <property type="entry name" value="TAIL-SPECIFIC PROTEASE"/>
    <property type="match status" value="1"/>
</dbReference>
<name>A0A1M6SYN7_9FIRM</name>
<accession>A0A1M6SYN7</accession>
<dbReference type="EMBL" id="FRAE01000080">
    <property type="protein sequence ID" value="SHK49777.1"/>
    <property type="molecule type" value="Genomic_DNA"/>
</dbReference>
<dbReference type="GO" id="GO:0008236">
    <property type="term" value="F:serine-type peptidase activity"/>
    <property type="evidence" value="ECO:0007669"/>
    <property type="project" value="UniProtKB-KW"/>
</dbReference>
<dbReference type="RefSeq" id="WP_072890439.1">
    <property type="nucleotide sequence ID" value="NZ_FRAE01000080.1"/>
</dbReference>
<dbReference type="PANTHER" id="PTHR32060:SF30">
    <property type="entry name" value="CARBOXY-TERMINAL PROCESSING PROTEASE CTPA"/>
    <property type="match status" value="1"/>
</dbReference>
<dbReference type="SMART" id="SM00228">
    <property type="entry name" value="PDZ"/>
    <property type="match status" value="1"/>
</dbReference>
<dbReference type="GO" id="GO:0004175">
    <property type="term" value="F:endopeptidase activity"/>
    <property type="evidence" value="ECO:0007669"/>
    <property type="project" value="TreeGrafter"/>
</dbReference>
<comment type="similarity">
    <text evidence="1 5">Belongs to the peptidase S41A family.</text>
</comment>
<dbReference type="GO" id="GO:0006508">
    <property type="term" value="P:proteolysis"/>
    <property type="evidence" value="ECO:0007669"/>
    <property type="project" value="UniProtKB-KW"/>
</dbReference>
<dbReference type="OrthoDB" id="9812068at2"/>
<reference evidence="8" key="1">
    <citation type="submission" date="2016-11" db="EMBL/GenBank/DDBJ databases">
        <authorList>
            <person name="Varghese N."/>
            <person name="Submissions S."/>
        </authorList>
    </citation>
    <scope>NUCLEOTIDE SEQUENCE [LARGE SCALE GENOMIC DNA]</scope>
    <source>
        <strain evidence="8">DSM 15518</strain>
    </source>
</reference>
<dbReference type="InterPro" id="IPR004447">
    <property type="entry name" value="Peptidase_S41A"/>
</dbReference>
<evidence type="ECO:0000256" key="2">
    <source>
        <dbReference type="ARBA" id="ARBA00022670"/>
    </source>
</evidence>
<evidence type="ECO:0000256" key="1">
    <source>
        <dbReference type="ARBA" id="ARBA00009179"/>
    </source>
</evidence>
<feature type="domain" description="PDZ" evidence="6">
    <location>
        <begin position="97"/>
        <end position="177"/>
    </location>
</feature>
<dbReference type="InterPro" id="IPR001478">
    <property type="entry name" value="PDZ"/>
</dbReference>
<evidence type="ECO:0000256" key="4">
    <source>
        <dbReference type="ARBA" id="ARBA00022825"/>
    </source>
</evidence>
<dbReference type="CDD" id="cd07560">
    <property type="entry name" value="Peptidase_S41_CPP"/>
    <property type="match status" value="1"/>
</dbReference>
<dbReference type="GO" id="GO:0030288">
    <property type="term" value="C:outer membrane-bounded periplasmic space"/>
    <property type="evidence" value="ECO:0007669"/>
    <property type="project" value="TreeGrafter"/>
</dbReference>
<dbReference type="Pfam" id="PF22694">
    <property type="entry name" value="CtpB_N-like"/>
    <property type="match status" value="1"/>
</dbReference>
<protein>
    <submittedName>
        <fullName evidence="7">Carboxyl-terminal processing protease</fullName>
    </submittedName>
</protein>
<dbReference type="STRING" id="1123349.SAMN02744037_02462"/>
<dbReference type="InterPro" id="IPR005151">
    <property type="entry name" value="Tail-specific_protease"/>
</dbReference>
<evidence type="ECO:0000259" key="6">
    <source>
        <dbReference type="PROSITE" id="PS50106"/>
    </source>
</evidence>
<dbReference type="SUPFAM" id="SSF50156">
    <property type="entry name" value="PDZ domain-like"/>
    <property type="match status" value="1"/>
</dbReference>
<dbReference type="PROSITE" id="PS50106">
    <property type="entry name" value="PDZ"/>
    <property type="match status" value="1"/>
</dbReference>
<evidence type="ECO:0000313" key="8">
    <source>
        <dbReference type="Proteomes" id="UP000242497"/>
    </source>
</evidence>
<dbReference type="CDD" id="cd06782">
    <property type="entry name" value="cpPDZ_CPP-like"/>
    <property type="match status" value="1"/>
</dbReference>
<keyword evidence="3 5" id="KW-0378">Hydrolase</keyword>
<keyword evidence="8" id="KW-1185">Reference proteome</keyword>
<dbReference type="InterPro" id="IPR041489">
    <property type="entry name" value="PDZ_6"/>
</dbReference>
<keyword evidence="2 5" id="KW-0645">Protease</keyword>
<evidence type="ECO:0000256" key="3">
    <source>
        <dbReference type="ARBA" id="ARBA00022801"/>
    </source>
</evidence>
<dbReference type="SUPFAM" id="SSF52096">
    <property type="entry name" value="ClpP/crotonase"/>
    <property type="match status" value="1"/>
</dbReference>
<dbReference type="Pfam" id="PF17820">
    <property type="entry name" value="PDZ_6"/>
    <property type="match status" value="1"/>
</dbReference>
<sequence>MISKKKAAIWGSILVLLTSLITVNVQLVLGDKVLVSRKVFEEYNKFSKLYSLKKVIEENYYTKVNEEDLINGATKGLFEGLNDPYSQYMTKKEFEDLMEYTHGSYSGIGVIVMPGEDGLITVVSPIEDTPGFRAGIKAGDKIVKVNGKDVTAKEMDKAISMMKGKKGTKVIITILRESKEPFDLTIKREEIRLKTVKSQVLEDNIGYIRITTFDEKTAGDFKKNLKELQSKNIKGLIIDLRDNPGGLLDQCQKIADELIGEGTIVYTKDNKGKKEYLKSDAKKVGIPLALLVNKGSASASEILSGAVRDNKEGVLIGTTTFGKGLVQRVKPLKDGSGFKLTIAQYFTPNGEYIHGKGIKPDIVVEKVEEQLPKAIEYIKEQIK</sequence>
<dbReference type="Pfam" id="PF03572">
    <property type="entry name" value="Peptidase_S41"/>
    <property type="match status" value="1"/>
</dbReference>
<dbReference type="InterPro" id="IPR036034">
    <property type="entry name" value="PDZ_sf"/>
</dbReference>
<gene>
    <name evidence="7" type="ORF">SAMN02744037_02462</name>
</gene>
<proteinExistence type="inferred from homology"/>
<organism evidence="7 8">
    <name type="scientific">Tepidibacter formicigenes DSM 15518</name>
    <dbReference type="NCBI Taxonomy" id="1123349"/>
    <lineage>
        <taxon>Bacteria</taxon>
        <taxon>Bacillati</taxon>
        <taxon>Bacillota</taxon>
        <taxon>Clostridia</taxon>
        <taxon>Peptostreptococcales</taxon>
        <taxon>Peptostreptococcaceae</taxon>
        <taxon>Tepidibacter</taxon>
    </lineage>
</organism>
<dbReference type="Gene3D" id="3.90.226.10">
    <property type="entry name" value="2-enoyl-CoA Hydratase, Chain A, domain 1"/>
    <property type="match status" value="1"/>
</dbReference>
<dbReference type="NCBIfam" id="TIGR00225">
    <property type="entry name" value="prc"/>
    <property type="match status" value="1"/>
</dbReference>